<proteinExistence type="predicted"/>
<dbReference type="EMBL" id="LR796570">
    <property type="protein sequence ID" value="CAB4151170.1"/>
    <property type="molecule type" value="Genomic_DNA"/>
</dbReference>
<dbReference type="EMBL" id="LR796883">
    <property type="protein sequence ID" value="CAB4172664.1"/>
    <property type="molecule type" value="Genomic_DNA"/>
</dbReference>
<evidence type="ECO:0000313" key="5">
    <source>
        <dbReference type="EMBL" id="CAB4214758.1"/>
    </source>
</evidence>
<organism evidence="5">
    <name type="scientific">uncultured Caudovirales phage</name>
    <dbReference type="NCBI Taxonomy" id="2100421"/>
    <lineage>
        <taxon>Viruses</taxon>
        <taxon>Duplodnaviria</taxon>
        <taxon>Heunggongvirae</taxon>
        <taxon>Uroviricota</taxon>
        <taxon>Caudoviricetes</taxon>
        <taxon>Peduoviridae</taxon>
        <taxon>Maltschvirus</taxon>
        <taxon>Maltschvirus maltsch</taxon>
    </lineage>
</organism>
<sequence>MKCLYEIEVKAQCPVNPTDTDLYSFTIKSKSLIQVEKITEFFEQNAFNKNVFQEALTQNCAVTLGAKVVSVGWHSGIKVTCVAP</sequence>
<dbReference type="EMBL" id="LR797047">
    <property type="protein sequence ID" value="CAB4183669.1"/>
    <property type="molecule type" value="Genomic_DNA"/>
</dbReference>
<evidence type="ECO:0000313" key="1">
    <source>
        <dbReference type="EMBL" id="CAB4151170.1"/>
    </source>
</evidence>
<dbReference type="EMBL" id="LR797322">
    <property type="protein sequence ID" value="CAB4202380.1"/>
    <property type="molecule type" value="Genomic_DNA"/>
</dbReference>
<reference evidence="5" key="1">
    <citation type="submission" date="2020-05" db="EMBL/GenBank/DDBJ databases">
        <authorList>
            <person name="Chiriac C."/>
            <person name="Salcher M."/>
            <person name="Ghai R."/>
            <person name="Kavagutti S V."/>
        </authorList>
    </citation>
    <scope>NUCLEOTIDE SEQUENCE</scope>
</reference>
<protein>
    <submittedName>
        <fullName evidence="5">Uncharacterized protein</fullName>
    </submittedName>
</protein>
<evidence type="ECO:0000313" key="4">
    <source>
        <dbReference type="EMBL" id="CAB4202380.1"/>
    </source>
</evidence>
<accession>A0A6J5SK70</accession>
<gene>
    <name evidence="3" type="ORF">UFOVP1104_59</name>
    <name evidence="4" type="ORF">UFOVP1371_11</name>
    <name evidence="5" type="ORF">UFOVP1468_19</name>
    <name evidence="6" type="ORF">UFOVP1555_30</name>
    <name evidence="1" type="ORF">UFOVP596_2</name>
    <name evidence="2" type="ORF">UFOVP938_42</name>
</gene>
<dbReference type="EMBL" id="LR798399">
    <property type="protein sequence ID" value="CAB5229342.1"/>
    <property type="molecule type" value="Genomic_DNA"/>
</dbReference>
<evidence type="ECO:0000313" key="6">
    <source>
        <dbReference type="EMBL" id="CAB5229342.1"/>
    </source>
</evidence>
<evidence type="ECO:0000313" key="2">
    <source>
        <dbReference type="EMBL" id="CAB4172664.1"/>
    </source>
</evidence>
<dbReference type="EMBL" id="LR797416">
    <property type="protein sequence ID" value="CAB4214758.1"/>
    <property type="molecule type" value="Genomic_DNA"/>
</dbReference>
<evidence type="ECO:0000313" key="3">
    <source>
        <dbReference type="EMBL" id="CAB4183669.1"/>
    </source>
</evidence>
<name>A0A6J5SK70_9CAUD</name>